<protein>
    <submittedName>
        <fullName evidence="5">Vacuolar protein sorting-associated protein 72</fullName>
    </submittedName>
</protein>
<feature type="region of interest" description="Disordered" evidence="3">
    <location>
        <begin position="82"/>
        <end position="153"/>
    </location>
</feature>
<evidence type="ECO:0000259" key="4">
    <source>
        <dbReference type="SMART" id="SM00993"/>
    </source>
</evidence>
<proteinExistence type="inferred from homology"/>
<name>A0A9W8EK69_9FUNG</name>
<reference evidence="5" key="1">
    <citation type="submission" date="2022-07" db="EMBL/GenBank/DDBJ databases">
        <title>Phylogenomic reconstructions and comparative analyses of Kickxellomycotina fungi.</title>
        <authorList>
            <person name="Reynolds N.K."/>
            <person name="Stajich J.E."/>
            <person name="Barry K."/>
            <person name="Grigoriev I.V."/>
            <person name="Crous P."/>
            <person name="Smith M.E."/>
        </authorList>
    </citation>
    <scope>NUCLEOTIDE SEQUENCE</scope>
    <source>
        <strain evidence="5">IMI 214461</strain>
    </source>
</reference>
<gene>
    <name evidence="5" type="primary">VPS72</name>
    <name evidence="5" type="ORF">H4R26_002388</name>
</gene>
<keyword evidence="2" id="KW-0175">Coiled coil</keyword>
<organism evidence="5 6">
    <name type="scientific">Coemansia thaxteri</name>
    <dbReference type="NCBI Taxonomy" id="2663907"/>
    <lineage>
        <taxon>Eukaryota</taxon>
        <taxon>Fungi</taxon>
        <taxon>Fungi incertae sedis</taxon>
        <taxon>Zoopagomycota</taxon>
        <taxon>Kickxellomycotina</taxon>
        <taxon>Kickxellomycetes</taxon>
        <taxon>Kickxellales</taxon>
        <taxon>Kickxellaceae</taxon>
        <taxon>Coemansia</taxon>
    </lineage>
</organism>
<dbReference type="SMART" id="SM00993">
    <property type="entry name" value="YL1_C"/>
    <property type="match status" value="1"/>
</dbReference>
<feature type="compositionally biased region" description="Basic residues" evidence="3">
    <location>
        <begin position="85"/>
        <end position="97"/>
    </location>
</feature>
<feature type="compositionally biased region" description="Basic and acidic residues" evidence="3">
    <location>
        <begin position="19"/>
        <end position="30"/>
    </location>
</feature>
<dbReference type="Pfam" id="PF05764">
    <property type="entry name" value="YL1"/>
    <property type="match status" value="1"/>
</dbReference>
<dbReference type="InterPro" id="IPR046757">
    <property type="entry name" value="YL1_N"/>
</dbReference>
<evidence type="ECO:0000313" key="6">
    <source>
        <dbReference type="Proteomes" id="UP001150907"/>
    </source>
</evidence>
<dbReference type="InterPro" id="IPR013272">
    <property type="entry name" value="Vps72/YL1_C"/>
</dbReference>
<feature type="coiled-coil region" evidence="2">
    <location>
        <begin position="193"/>
        <end position="225"/>
    </location>
</feature>
<accession>A0A9W8EK69</accession>
<evidence type="ECO:0000256" key="3">
    <source>
        <dbReference type="SAM" id="MobiDB-lite"/>
    </source>
</evidence>
<feature type="region of interest" description="Disordered" evidence="3">
    <location>
        <begin position="249"/>
        <end position="271"/>
    </location>
</feature>
<feature type="domain" description="Vps72/YL1 C-terminal" evidence="4">
    <location>
        <begin position="308"/>
        <end position="337"/>
    </location>
</feature>
<keyword evidence="6" id="KW-1185">Reference proteome</keyword>
<sequence length="362" mass="40195">MSLSAKRARRENAGNKMNRMIEEARAKMESGELAASDEDADEEFASKAEVEDIVDSDFAETDSEAEQAAAEASEAIEAMVDRVEKRRQRKAAKKRIVPRFASTKQRMPSKPKLPGKGKESSTVVEHLSDGDSAARQRKTRRPPKLAVRVSSRTSAVLKAQESEALEVERSFLAAAKRGRRSGTQVGDVLELTQEQLLEEAKQTEIRNVEKLKEFQEQEAEEKHRQRIAGSRKAPLIIRPVAHWVSTLNHDENSAPGSSIDPAAKSSSNATGVSVLAGRPRTKYVLESLDDARYPLNPWARRLSILPPKICPVTGLPARYIHPRTKIPYANLQAYRVLEELARGEHAFFCDIGVWGPLSRPSS</sequence>
<dbReference type="PANTHER" id="PTHR13275">
    <property type="entry name" value="YL-1 PROTEIN TRANSCRIPTION FACTOR-LIKE 1"/>
    <property type="match status" value="1"/>
</dbReference>
<dbReference type="EMBL" id="JANBQF010000142">
    <property type="protein sequence ID" value="KAJ2004651.1"/>
    <property type="molecule type" value="Genomic_DNA"/>
</dbReference>
<evidence type="ECO:0000256" key="2">
    <source>
        <dbReference type="SAM" id="Coils"/>
    </source>
</evidence>
<dbReference type="PANTHER" id="PTHR13275:SF4">
    <property type="entry name" value="VACUOLAR PROTEIN SORTING-ASSOCIATED PROTEIN 72 HOMOLOG"/>
    <property type="match status" value="1"/>
</dbReference>
<dbReference type="AlphaFoldDB" id="A0A9W8EK69"/>
<evidence type="ECO:0000313" key="5">
    <source>
        <dbReference type="EMBL" id="KAJ2004651.1"/>
    </source>
</evidence>
<dbReference type="Proteomes" id="UP001150907">
    <property type="component" value="Unassembled WGS sequence"/>
</dbReference>
<evidence type="ECO:0000256" key="1">
    <source>
        <dbReference type="ARBA" id="ARBA00006832"/>
    </source>
</evidence>
<dbReference type="OrthoDB" id="78296at2759"/>
<feature type="region of interest" description="Disordered" evidence="3">
    <location>
        <begin position="1"/>
        <end position="47"/>
    </location>
</feature>
<comment type="similarity">
    <text evidence="1">Belongs to the VPS72/YL1 family.</text>
</comment>
<comment type="caution">
    <text evidence="5">The sequence shown here is derived from an EMBL/GenBank/DDBJ whole genome shotgun (WGS) entry which is preliminary data.</text>
</comment>
<dbReference type="Pfam" id="PF08265">
    <property type="entry name" value="YL1_C"/>
    <property type="match status" value="1"/>
</dbReference>
<dbReference type="GO" id="GO:0005634">
    <property type="term" value="C:nucleus"/>
    <property type="evidence" value="ECO:0007669"/>
    <property type="project" value="TreeGrafter"/>
</dbReference>